<gene>
    <name evidence="2" type="ORF">GJW-30_1_04357</name>
</gene>
<sequence>MSLSETLIAARPYLRAAMGRCPHCGEGKLFGGFLKVVNHCEACGEEFHHHRADDFPAYLVIVIVGHILVPMVLWAETHYAPTYWTHLFLWLPLTLIMTLGLLAPVKGLIVALQWRMGMHGFEASKRARDGALLQG</sequence>
<keyword evidence="3" id="KW-1185">Reference proteome</keyword>
<proteinExistence type="predicted"/>
<dbReference type="OrthoDB" id="9799456at2"/>
<evidence type="ECO:0000313" key="2">
    <source>
        <dbReference type="EMBL" id="BAT61796.1"/>
    </source>
</evidence>
<keyword evidence="1" id="KW-1133">Transmembrane helix</keyword>
<dbReference type="EMBL" id="AP014946">
    <property type="protein sequence ID" value="BAT61796.1"/>
    <property type="molecule type" value="Genomic_DNA"/>
</dbReference>
<dbReference type="AlphaFoldDB" id="A0A0S3Q0T4"/>
<dbReference type="KEGG" id="vgo:GJW-30_1_04357"/>
<feature type="transmembrane region" description="Helical" evidence="1">
    <location>
        <begin position="55"/>
        <end position="75"/>
    </location>
</feature>
<name>A0A0S3Q0T4_9BRAD</name>
<protein>
    <recommendedName>
        <fullName evidence="4">Zinc-finger protein</fullName>
    </recommendedName>
</protein>
<dbReference type="InterPro" id="IPR009325">
    <property type="entry name" value="DUF983"/>
</dbReference>
<keyword evidence="1" id="KW-0812">Transmembrane</keyword>
<evidence type="ECO:0008006" key="4">
    <source>
        <dbReference type="Google" id="ProtNLM"/>
    </source>
</evidence>
<dbReference type="Pfam" id="PF06170">
    <property type="entry name" value="DUF983"/>
    <property type="match status" value="1"/>
</dbReference>
<feature type="transmembrane region" description="Helical" evidence="1">
    <location>
        <begin position="87"/>
        <end position="112"/>
    </location>
</feature>
<dbReference type="Proteomes" id="UP000236884">
    <property type="component" value="Chromosome"/>
</dbReference>
<evidence type="ECO:0000256" key="1">
    <source>
        <dbReference type="SAM" id="Phobius"/>
    </source>
</evidence>
<evidence type="ECO:0000313" key="3">
    <source>
        <dbReference type="Proteomes" id="UP000236884"/>
    </source>
</evidence>
<organism evidence="2 3">
    <name type="scientific">Variibacter gotjawalensis</name>
    <dbReference type="NCBI Taxonomy" id="1333996"/>
    <lineage>
        <taxon>Bacteria</taxon>
        <taxon>Pseudomonadati</taxon>
        <taxon>Pseudomonadota</taxon>
        <taxon>Alphaproteobacteria</taxon>
        <taxon>Hyphomicrobiales</taxon>
        <taxon>Nitrobacteraceae</taxon>
        <taxon>Variibacter</taxon>
    </lineage>
</organism>
<reference evidence="2 3" key="1">
    <citation type="submission" date="2015-08" db="EMBL/GenBank/DDBJ databases">
        <title>Investigation of the bacterial diversity of lava forest soil.</title>
        <authorList>
            <person name="Lee J.S."/>
        </authorList>
    </citation>
    <scope>NUCLEOTIDE SEQUENCE [LARGE SCALE GENOMIC DNA]</scope>
    <source>
        <strain evidence="2 3">GJW-30</strain>
    </source>
</reference>
<dbReference type="RefSeq" id="WP_096358446.1">
    <property type="nucleotide sequence ID" value="NZ_AP014946.1"/>
</dbReference>
<keyword evidence="1" id="KW-0472">Membrane</keyword>
<accession>A0A0S3Q0T4</accession>